<dbReference type="Proteomes" id="UP000736335">
    <property type="component" value="Unassembled WGS sequence"/>
</dbReference>
<protein>
    <recommendedName>
        <fullName evidence="4">C2H2-type domain-containing protein</fullName>
    </recommendedName>
</protein>
<accession>A0A9P6H3Y7</accession>
<comment type="caution">
    <text evidence="2">The sequence shown here is derived from an EMBL/GenBank/DDBJ whole genome shotgun (WGS) entry which is preliminary data.</text>
</comment>
<proteinExistence type="predicted"/>
<evidence type="ECO:0000313" key="2">
    <source>
        <dbReference type="EMBL" id="KAF9778022.1"/>
    </source>
</evidence>
<evidence type="ECO:0000313" key="3">
    <source>
        <dbReference type="Proteomes" id="UP000736335"/>
    </source>
</evidence>
<dbReference type="Pfam" id="PF18759">
    <property type="entry name" value="Plavaka"/>
    <property type="match status" value="1"/>
</dbReference>
<dbReference type="OrthoDB" id="2418900at2759"/>
<evidence type="ECO:0008006" key="4">
    <source>
        <dbReference type="Google" id="ProtNLM"/>
    </source>
</evidence>
<feature type="compositionally biased region" description="Polar residues" evidence="1">
    <location>
        <begin position="147"/>
        <end position="171"/>
    </location>
</feature>
<reference evidence="2" key="2">
    <citation type="submission" date="2020-11" db="EMBL/GenBank/DDBJ databases">
        <authorList>
            <consortium name="DOE Joint Genome Institute"/>
            <person name="Kuo A."/>
            <person name="Miyauchi S."/>
            <person name="Kiss E."/>
            <person name="Drula E."/>
            <person name="Kohler A."/>
            <person name="Sanchez-Garcia M."/>
            <person name="Andreopoulos B."/>
            <person name="Barry K.W."/>
            <person name="Bonito G."/>
            <person name="Buee M."/>
            <person name="Carver A."/>
            <person name="Chen C."/>
            <person name="Cichocki N."/>
            <person name="Clum A."/>
            <person name="Culley D."/>
            <person name="Crous P.W."/>
            <person name="Fauchery L."/>
            <person name="Girlanda M."/>
            <person name="Hayes R."/>
            <person name="Keri Z."/>
            <person name="Labutti K."/>
            <person name="Lipzen A."/>
            <person name="Lombard V."/>
            <person name="Magnuson J."/>
            <person name="Maillard F."/>
            <person name="Morin E."/>
            <person name="Murat C."/>
            <person name="Nolan M."/>
            <person name="Ohm R."/>
            <person name="Pangilinan J."/>
            <person name="Pereira M."/>
            <person name="Perotto S."/>
            <person name="Peter M."/>
            <person name="Riley R."/>
            <person name="Sitrit Y."/>
            <person name="Stielow B."/>
            <person name="Szollosi G."/>
            <person name="Zifcakova L."/>
            <person name="Stursova M."/>
            <person name="Spatafora J.W."/>
            <person name="Tedersoo L."/>
            <person name="Vaario L.-M."/>
            <person name="Yamada A."/>
            <person name="Yan M."/>
            <person name="Wang P."/>
            <person name="Xu J."/>
            <person name="Bruns T."/>
            <person name="Baldrian P."/>
            <person name="Vilgalys R."/>
            <person name="Henrissat B."/>
            <person name="Grigoriev I.V."/>
            <person name="Hibbett D."/>
            <person name="Nagy L.G."/>
            <person name="Martin F.M."/>
        </authorList>
    </citation>
    <scope>NUCLEOTIDE SEQUENCE</scope>
    <source>
        <strain evidence="2">UH-Tt-Lm1</strain>
    </source>
</reference>
<dbReference type="AlphaFoldDB" id="A0A9P6H3Y7"/>
<dbReference type="EMBL" id="WIUZ02000025">
    <property type="protein sequence ID" value="KAF9778022.1"/>
    <property type="molecule type" value="Genomic_DNA"/>
</dbReference>
<feature type="region of interest" description="Disordered" evidence="1">
    <location>
        <begin position="103"/>
        <end position="172"/>
    </location>
</feature>
<keyword evidence="3" id="KW-1185">Reference proteome</keyword>
<gene>
    <name evidence="2" type="ORF">BJ322DRAFT_1102226</name>
</gene>
<sequence length="662" mass="74168">MAAATDRCPGCGRNFTPKGFVNHLRLSHDPRCASARDRLQPTYPKEINEENHRPPSAIDVEMIDLDNRSDTGSIDPDIEMSHCEDNTIHNRHLQHILEDAPVVHPPSTQAPVIFDSDADDSDADDSDAGESDDDNNQNQALRLETQPMISGSDGNLSAHQSQSPEVQSNPTAPFVVRFPGAGEALETRPSLVGYQLYANGLGADGNGPLEWAPFSTQLEWEVARWAKLRGPSSSALSELLQINGLSEALGLSFSNSEQLNNIIDKKLPNGLPQFIREEVEIAGQKYEFYHRDILECVRVLYGDPEIADVLVHAPEEHYTGPDKKCRVFSEMNSGRWWWTHQKELKRKFPGITIIPVILSSDKTRVVLFGTKAAYPVYMTIGNIPKDIRRKPSRRTHVLIGYLPTTQLPHVSSTASRRRMVANLFHHCFSRILEPLKNVGETGVEMTSGDGITRRTLPLFACFVGDYPEQVLVSGCKTGECPKCDINRKKLGDLDTPSSYQDLQKVLDVLSTFDDNPAGYSAACSEVGIKPIVHPFWETLPHSDIYLSLTPDILHQLYQGVMKHLVSWVTTAFNKRDLDARFHTSETLQLLHQSLRNFHANKHIFVELGIREDFNLPKLHSLVHYVESIELFGTTDNYNTEYTERLHIVRVVGLLTVCGALED</sequence>
<evidence type="ECO:0000256" key="1">
    <source>
        <dbReference type="SAM" id="MobiDB-lite"/>
    </source>
</evidence>
<organism evidence="2 3">
    <name type="scientific">Thelephora terrestris</name>
    <dbReference type="NCBI Taxonomy" id="56493"/>
    <lineage>
        <taxon>Eukaryota</taxon>
        <taxon>Fungi</taxon>
        <taxon>Dikarya</taxon>
        <taxon>Basidiomycota</taxon>
        <taxon>Agaricomycotina</taxon>
        <taxon>Agaricomycetes</taxon>
        <taxon>Thelephorales</taxon>
        <taxon>Thelephoraceae</taxon>
        <taxon>Thelephora</taxon>
    </lineage>
</organism>
<dbReference type="InterPro" id="IPR041078">
    <property type="entry name" value="Plavaka"/>
</dbReference>
<name>A0A9P6H3Y7_9AGAM</name>
<reference evidence="2" key="1">
    <citation type="journal article" date="2020" name="Nat. Commun.">
        <title>Large-scale genome sequencing of mycorrhizal fungi provides insights into the early evolution of symbiotic traits.</title>
        <authorList>
            <person name="Miyauchi S."/>
            <person name="Kiss E."/>
            <person name="Kuo A."/>
            <person name="Drula E."/>
            <person name="Kohler A."/>
            <person name="Sanchez-Garcia M."/>
            <person name="Morin E."/>
            <person name="Andreopoulos B."/>
            <person name="Barry K.W."/>
            <person name="Bonito G."/>
            <person name="Buee M."/>
            <person name="Carver A."/>
            <person name="Chen C."/>
            <person name="Cichocki N."/>
            <person name="Clum A."/>
            <person name="Culley D."/>
            <person name="Crous P.W."/>
            <person name="Fauchery L."/>
            <person name="Girlanda M."/>
            <person name="Hayes R.D."/>
            <person name="Keri Z."/>
            <person name="LaButti K."/>
            <person name="Lipzen A."/>
            <person name="Lombard V."/>
            <person name="Magnuson J."/>
            <person name="Maillard F."/>
            <person name="Murat C."/>
            <person name="Nolan M."/>
            <person name="Ohm R.A."/>
            <person name="Pangilinan J."/>
            <person name="Pereira M.F."/>
            <person name="Perotto S."/>
            <person name="Peter M."/>
            <person name="Pfister S."/>
            <person name="Riley R."/>
            <person name="Sitrit Y."/>
            <person name="Stielow J.B."/>
            <person name="Szollosi G."/>
            <person name="Zifcakova L."/>
            <person name="Stursova M."/>
            <person name="Spatafora J.W."/>
            <person name="Tedersoo L."/>
            <person name="Vaario L.M."/>
            <person name="Yamada A."/>
            <person name="Yan M."/>
            <person name="Wang P."/>
            <person name="Xu J."/>
            <person name="Bruns T."/>
            <person name="Baldrian P."/>
            <person name="Vilgalys R."/>
            <person name="Dunand C."/>
            <person name="Henrissat B."/>
            <person name="Grigoriev I.V."/>
            <person name="Hibbett D."/>
            <person name="Nagy L.G."/>
            <person name="Martin F.M."/>
        </authorList>
    </citation>
    <scope>NUCLEOTIDE SEQUENCE</scope>
    <source>
        <strain evidence="2">UH-Tt-Lm1</strain>
    </source>
</reference>
<feature type="compositionally biased region" description="Acidic residues" evidence="1">
    <location>
        <begin position="116"/>
        <end position="135"/>
    </location>
</feature>